<reference evidence="2 3" key="1">
    <citation type="submission" date="2014-12" db="EMBL/GenBank/DDBJ databases">
        <title>Frankia sp. BMG5.1 draft genome.</title>
        <authorList>
            <person name="Gtari M."/>
            <person name="Ghodhbane-Gtari F."/>
            <person name="Nouioui I."/>
            <person name="Ktari A."/>
            <person name="Hezbri K."/>
            <person name="Mimouni W."/>
            <person name="Sbissi I."/>
            <person name="Ayari A."/>
            <person name="Yamanaka T."/>
            <person name="Normand P."/>
            <person name="Tisa L.S."/>
            <person name="Boudabous A."/>
        </authorList>
    </citation>
    <scope>NUCLEOTIDE SEQUENCE [LARGE SCALE GENOMIC DNA]</scope>
    <source>
        <strain evidence="2 3">BMG5.1</strain>
    </source>
</reference>
<dbReference type="RefSeq" id="WP_047223461.1">
    <property type="nucleotide sequence ID" value="NZ_JWIO01000020.1"/>
</dbReference>
<comment type="caution">
    <text evidence="2">The sequence shown here is derived from an EMBL/GenBank/DDBJ whole genome shotgun (WGS) entry which is preliminary data.</text>
</comment>
<organism evidence="2 3">
    <name type="scientific">Protofrankia coriariae</name>
    <dbReference type="NCBI Taxonomy" id="1562887"/>
    <lineage>
        <taxon>Bacteria</taxon>
        <taxon>Bacillati</taxon>
        <taxon>Actinomycetota</taxon>
        <taxon>Actinomycetes</taxon>
        <taxon>Frankiales</taxon>
        <taxon>Frankiaceae</taxon>
        <taxon>Protofrankia</taxon>
    </lineage>
</organism>
<dbReference type="InterPro" id="IPR025139">
    <property type="entry name" value="DUF4062"/>
</dbReference>
<sequence length="666" mass="75557">MQKGGSLPRERARQALIDDLTALRKGRGLSLPALQQRDGLLAVLREWSAAAGRDGSVSSAFAVLVQLLSDLDLSIRSRSLRNAYALAEPSAAGTSRFFEDPGILTARRRRLADVVGLHPDTIENYENEKISEIALTLLEGPPPSSGGAVAVAFEHTSSPMRVFVSGTVTDLDEYWRPARERIVAQSSEEAAIEILKSRDQRNRQPLLDEVSACDVYVGIIGHHFGDASADPARSATMAEYDRARVLGKQLLIYLVDSGEAWPGGPGQSDHQQFQAEFRRELMLRFSPWSFDSAADLQLRVRHDLARLVQEFSQPNSPYRVFHPDLRSVRDVFDTRNQSTRAQVADFIEFLAEQFRPLFAISPDSYNDHPILREAKRRLSDLIPEVGLSVTDGVVRRAGVRHVIMRTETVVRMLQTPRRLDAREFEKTGQEIGRSAARDLVDHALHYGRWMPSSPAAFVALWNYWDRTGGWGTYELRNVTEESWHLAIRENFLRTTDLDETRQLYTFWQGYIKGFLNRALPEISAIILRIPEEERTGSISMPPATRVRSVRYESTNEREDIFVITFERGPLFSALRGLVGSSYHRERHEYATSLVWTRGAFQAAWQSDEDRMRKMLAEYFSGPRYHRCVQTLQSFDYPPDDPELADDCFVLTNRLIQEIVDAGEGEE</sequence>
<proteinExistence type="predicted"/>
<gene>
    <name evidence="2" type="ORF">FrCorBMG51_13715</name>
</gene>
<name>A0ABR5F2X6_9ACTN</name>
<evidence type="ECO:0000259" key="1">
    <source>
        <dbReference type="Pfam" id="PF13271"/>
    </source>
</evidence>
<feature type="domain" description="DUF4062" evidence="1">
    <location>
        <begin position="161"/>
        <end position="243"/>
    </location>
</feature>
<accession>A0ABR5F2X6</accession>
<dbReference type="Pfam" id="PF13271">
    <property type="entry name" value="DUF4062"/>
    <property type="match status" value="1"/>
</dbReference>
<keyword evidence="3" id="KW-1185">Reference proteome</keyword>
<dbReference type="Proteomes" id="UP000035425">
    <property type="component" value="Unassembled WGS sequence"/>
</dbReference>
<evidence type="ECO:0000313" key="2">
    <source>
        <dbReference type="EMBL" id="KLL11072.1"/>
    </source>
</evidence>
<protein>
    <recommendedName>
        <fullName evidence="1">DUF4062 domain-containing protein</fullName>
    </recommendedName>
</protein>
<dbReference type="EMBL" id="JWIO01000020">
    <property type="protein sequence ID" value="KLL11072.1"/>
    <property type="molecule type" value="Genomic_DNA"/>
</dbReference>
<evidence type="ECO:0000313" key="3">
    <source>
        <dbReference type="Proteomes" id="UP000035425"/>
    </source>
</evidence>